<name>A0A1I4K298_ENTMU</name>
<dbReference type="Proteomes" id="UP000195024">
    <property type="component" value="Unassembled WGS sequence"/>
</dbReference>
<feature type="transmembrane region" description="Helical" evidence="1">
    <location>
        <begin position="146"/>
        <end position="177"/>
    </location>
</feature>
<dbReference type="EMBL" id="NGMS01000001">
    <property type="protein sequence ID" value="OTP28383.1"/>
    <property type="molecule type" value="Genomic_DNA"/>
</dbReference>
<evidence type="ECO:0000313" key="3">
    <source>
        <dbReference type="Proteomes" id="UP000195024"/>
    </source>
</evidence>
<reference evidence="2 3" key="1">
    <citation type="submission" date="2017-05" db="EMBL/GenBank/DDBJ databases">
        <title>The Genome Sequence of Enterococcus mundtii 6B1_DIV0119.</title>
        <authorList>
            <consortium name="The Broad Institute Genomics Platform"/>
            <consortium name="The Broad Institute Genomic Center for Infectious Diseases"/>
            <person name="Earl A."/>
            <person name="Manson A."/>
            <person name="Schwartman J."/>
            <person name="Gilmore M."/>
            <person name="Abouelleil A."/>
            <person name="Cao P."/>
            <person name="Chapman S."/>
            <person name="Cusick C."/>
            <person name="Shea T."/>
            <person name="Young S."/>
            <person name="Neafsey D."/>
            <person name="Nusbaum C."/>
            <person name="Birren B."/>
        </authorList>
    </citation>
    <scope>NUCLEOTIDE SEQUENCE [LARGE SCALE GENOMIC DNA]</scope>
    <source>
        <strain evidence="2 3">6B1_DIV0119</strain>
    </source>
</reference>
<feature type="transmembrane region" description="Helical" evidence="1">
    <location>
        <begin position="69"/>
        <end position="89"/>
    </location>
</feature>
<sequence length="191" mass="21776">MKLVETKWYGQLIQISDHILLGILWVVVSLPLVTVVPATTGVFTALNKWKNGESGHVCYSFLQGFKRKFFLQLVMSCVTIISYFAMNLILQESAIWLVICGYVTMLVFTMFLLSWCSSLAQNDVLSGKELFQESTWWVLTNFLKNLVCCGILLVFLVLVFMFPPIIFVLAGGVWWLINHLVGNNNRKGVWQ</sequence>
<organism evidence="2 3">
    <name type="scientific">Enterococcus mundtii</name>
    <dbReference type="NCBI Taxonomy" id="53346"/>
    <lineage>
        <taxon>Bacteria</taxon>
        <taxon>Bacillati</taxon>
        <taxon>Bacillota</taxon>
        <taxon>Bacilli</taxon>
        <taxon>Lactobacillales</taxon>
        <taxon>Enterococcaceae</taxon>
        <taxon>Enterococcus</taxon>
    </lineage>
</organism>
<keyword evidence="1" id="KW-1133">Transmembrane helix</keyword>
<dbReference type="Pfam" id="PF04854">
    <property type="entry name" value="DUF624"/>
    <property type="match status" value="1"/>
</dbReference>
<evidence type="ECO:0000256" key="1">
    <source>
        <dbReference type="SAM" id="Phobius"/>
    </source>
</evidence>
<dbReference type="AlphaFoldDB" id="A0A1I4K298"/>
<evidence type="ECO:0000313" key="2">
    <source>
        <dbReference type="EMBL" id="OTP28383.1"/>
    </source>
</evidence>
<evidence type="ECO:0008006" key="4">
    <source>
        <dbReference type="Google" id="ProtNLM"/>
    </source>
</evidence>
<dbReference type="InterPro" id="IPR006938">
    <property type="entry name" value="DUF624"/>
</dbReference>
<keyword evidence="1" id="KW-0472">Membrane</keyword>
<accession>A0A1I4K298</accession>
<protein>
    <recommendedName>
        <fullName evidence="4">DUF624 domain-containing protein</fullName>
    </recommendedName>
</protein>
<comment type="caution">
    <text evidence="2">The sequence shown here is derived from an EMBL/GenBank/DDBJ whole genome shotgun (WGS) entry which is preliminary data.</text>
</comment>
<feature type="transmembrane region" description="Helical" evidence="1">
    <location>
        <begin position="20"/>
        <end position="46"/>
    </location>
</feature>
<dbReference type="RefSeq" id="WP_074799390.1">
    <property type="nucleotide sequence ID" value="NZ_FOUC01000002.1"/>
</dbReference>
<gene>
    <name evidence="2" type="ORF">A5802_002124</name>
</gene>
<feature type="transmembrane region" description="Helical" evidence="1">
    <location>
        <begin position="95"/>
        <end position="116"/>
    </location>
</feature>
<proteinExistence type="predicted"/>
<keyword evidence="1" id="KW-0812">Transmembrane</keyword>